<feature type="domain" description="PilZ" evidence="2">
    <location>
        <begin position="54"/>
        <end position="134"/>
    </location>
</feature>
<dbReference type="Gene3D" id="2.40.10.220">
    <property type="entry name" value="predicted glycosyltransferase like domains"/>
    <property type="match status" value="1"/>
</dbReference>
<dbReference type="Proteomes" id="UP001187221">
    <property type="component" value="Unassembled WGS sequence"/>
</dbReference>
<feature type="compositionally biased region" description="Low complexity" evidence="1">
    <location>
        <begin position="39"/>
        <end position="48"/>
    </location>
</feature>
<proteinExistence type="predicted"/>
<accession>A0ABQ6P7W6</accession>
<feature type="compositionally biased region" description="Low complexity" evidence="1">
    <location>
        <begin position="263"/>
        <end position="277"/>
    </location>
</feature>
<gene>
    <name evidence="3" type="ORF">NUTIK01_20950</name>
</gene>
<name>A0ABQ6P7W6_9SPHN</name>
<feature type="domain" description="PilZ" evidence="2">
    <location>
        <begin position="147"/>
        <end position="222"/>
    </location>
</feature>
<feature type="compositionally biased region" description="Gly residues" evidence="1">
    <location>
        <begin position="16"/>
        <end position="27"/>
    </location>
</feature>
<evidence type="ECO:0000256" key="1">
    <source>
        <dbReference type="SAM" id="MobiDB-lite"/>
    </source>
</evidence>
<dbReference type="SUPFAM" id="SSF141371">
    <property type="entry name" value="PilZ domain-like"/>
    <property type="match status" value="2"/>
</dbReference>
<dbReference type="RefSeq" id="WP_317975013.1">
    <property type="nucleotide sequence ID" value="NZ_BTFW01000001.1"/>
</dbReference>
<evidence type="ECO:0000259" key="2">
    <source>
        <dbReference type="Pfam" id="PF07238"/>
    </source>
</evidence>
<comment type="caution">
    <text evidence="3">The sequence shown here is derived from an EMBL/GenBank/DDBJ whole genome shotgun (WGS) entry which is preliminary data.</text>
</comment>
<evidence type="ECO:0000313" key="4">
    <source>
        <dbReference type="Proteomes" id="UP001187221"/>
    </source>
</evidence>
<keyword evidence="4" id="KW-1185">Reference proteome</keyword>
<reference evidence="3 4" key="1">
    <citation type="submission" date="2023-06" db="EMBL/GenBank/DDBJ databases">
        <title>Draft genome sequence of Novosphingobium sp. strain IK01.</title>
        <authorList>
            <person name="Hatamoto M."/>
            <person name="Ikarashi T."/>
            <person name="Yamaguchi T."/>
        </authorList>
    </citation>
    <scope>NUCLEOTIDE SEQUENCE [LARGE SCALE GENOMIC DNA]</scope>
    <source>
        <strain evidence="3 4">IK01</strain>
    </source>
</reference>
<evidence type="ECO:0000313" key="3">
    <source>
        <dbReference type="EMBL" id="GMM61318.1"/>
    </source>
</evidence>
<dbReference type="InterPro" id="IPR009875">
    <property type="entry name" value="PilZ_domain"/>
</dbReference>
<feature type="compositionally biased region" description="Pro residues" evidence="1">
    <location>
        <begin position="253"/>
        <end position="262"/>
    </location>
</feature>
<feature type="region of interest" description="Disordered" evidence="1">
    <location>
        <begin position="240"/>
        <end position="287"/>
    </location>
</feature>
<sequence length="287" mass="30909">MAQHRDQPFDADGAQGAYGGQNAGGETGSPPSASPAPGTPAESPAESPVSGAELRSAPRFALLIRAAKLIVDGREYLCILRDASATGVKIRLFTPIPKHSRLAIELGNGDRHDARLVWTTHDHAGLQFLEEVDVQRLINERGGAHPRRQVRLRVVLDAVLHAGGESTHVRFHDISQQGACIECEKWLAMNELVRLDTGVMPSLYAKVRWRDHPRYGLVFEQTFKLDELARISAPLQLSQALTEAARQSGQAPGAPPQSPSPQSPSSQPAAPQNGPSQTGCGRDTPLL</sequence>
<organism evidence="3 4">
    <name type="scientific">Novosphingobium pituita</name>
    <dbReference type="NCBI Taxonomy" id="3056842"/>
    <lineage>
        <taxon>Bacteria</taxon>
        <taxon>Pseudomonadati</taxon>
        <taxon>Pseudomonadota</taxon>
        <taxon>Alphaproteobacteria</taxon>
        <taxon>Sphingomonadales</taxon>
        <taxon>Sphingomonadaceae</taxon>
        <taxon>Novosphingobium</taxon>
    </lineage>
</organism>
<dbReference type="EMBL" id="BTFW01000001">
    <property type="protein sequence ID" value="GMM61318.1"/>
    <property type="molecule type" value="Genomic_DNA"/>
</dbReference>
<dbReference type="Pfam" id="PF07238">
    <property type="entry name" value="PilZ"/>
    <property type="match status" value="2"/>
</dbReference>
<protein>
    <recommendedName>
        <fullName evidence="2">PilZ domain-containing protein</fullName>
    </recommendedName>
</protein>
<feature type="region of interest" description="Disordered" evidence="1">
    <location>
        <begin position="1"/>
        <end position="52"/>
    </location>
</feature>